<dbReference type="VEuPathDB" id="FungiDB:AB675_8143"/>
<dbReference type="AlphaFoldDB" id="A0A0N1P1T6"/>
<dbReference type="RefSeq" id="XP_018001228.1">
    <property type="nucleotide sequence ID" value="XM_018148567.1"/>
</dbReference>
<gene>
    <name evidence="2" type="ORF">AB675_8143</name>
</gene>
<evidence type="ECO:0000313" key="2">
    <source>
        <dbReference type="EMBL" id="KPI41265.1"/>
    </source>
</evidence>
<evidence type="ECO:0000313" key="3">
    <source>
        <dbReference type="Proteomes" id="UP000038010"/>
    </source>
</evidence>
<protein>
    <recommendedName>
        <fullName evidence="1">BTB domain-containing protein</fullName>
    </recommendedName>
</protein>
<dbReference type="OrthoDB" id="1022638at2759"/>
<reference evidence="2 3" key="1">
    <citation type="submission" date="2015-06" db="EMBL/GenBank/DDBJ databases">
        <title>Draft genome of the ant-associated black yeast Phialophora attae CBS 131958.</title>
        <authorList>
            <person name="Moreno L.F."/>
            <person name="Stielow B.J."/>
            <person name="de Hoog S."/>
            <person name="Vicente V.A."/>
            <person name="Weiss V.A."/>
            <person name="de Vries M."/>
            <person name="Cruz L.M."/>
            <person name="Souza E.M."/>
        </authorList>
    </citation>
    <scope>NUCLEOTIDE SEQUENCE [LARGE SCALE GENOMIC DNA]</scope>
    <source>
        <strain evidence="2 3">CBS 131958</strain>
    </source>
</reference>
<dbReference type="SUPFAM" id="SSF54695">
    <property type="entry name" value="POZ domain"/>
    <property type="match status" value="1"/>
</dbReference>
<dbReference type="Pfam" id="PF00651">
    <property type="entry name" value="BTB"/>
    <property type="match status" value="1"/>
</dbReference>
<dbReference type="Proteomes" id="UP000038010">
    <property type="component" value="Unassembled WGS sequence"/>
</dbReference>
<dbReference type="GeneID" id="28740446"/>
<accession>A0A0N1P1T6</accession>
<feature type="domain" description="BTB" evidence="1">
    <location>
        <begin position="27"/>
        <end position="99"/>
    </location>
</feature>
<proteinExistence type="predicted"/>
<dbReference type="InterPro" id="IPR000210">
    <property type="entry name" value="BTB/POZ_dom"/>
</dbReference>
<dbReference type="CDD" id="cd18186">
    <property type="entry name" value="BTB_POZ_ZBTB_KLHL-like"/>
    <property type="match status" value="1"/>
</dbReference>
<dbReference type="EMBL" id="LFJN01000010">
    <property type="protein sequence ID" value="KPI41265.1"/>
    <property type="molecule type" value="Genomic_DNA"/>
</dbReference>
<dbReference type="Gene3D" id="3.30.710.10">
    <property type="entry name" value="Potassium Channel Kv1.1, Chain A"/>
    <property type="match status" value="1"/>
</dbReference>
<comment type="caution">
    <text evidence="2">The sequence shown here is derived from an EMBL/GenBank/DDBJ whole genome shotgun (WGS) entry which is preliminary data.</text>
</comment>
<organism evidence="2 3">
    <name type="scientific">Cyphellophora attinorum</name>
    <dbReference type="NCBI Taxonomy" id="1664694"/>
    <lineage>
        <taxon>Eukaryota</taxon>
        <taxon>Fungi</taxon>
        <taxon>Dikarya</taxon>
        <taxon>Ascomycota</taxon>
        <taxon>Pezizomycotina</taxon>
        <taxon>Eurotiomycetes</taxon>
        <taxon>Chaetothyriomycetidae</taxon>
        <taxon>Chaetothyriales</taxon>
        <taxon>Cyphellophoraceae</taxon>
        <taxon>Cyphellophora</taxon>
    </lineage>
</organism>
<dbReference type="PROSITE" id="PS50097">
    <property type="entry name" value="BTB"/>
    <property type="match status" value="1"/>
</dbReference>
<keyword evidence="3" id="KW-1185">Reference proteome</keyword>
<evidence type="ECO:0000259" key="1">
    <source>
        <dbReference type="PROSITE" id="PS50097"/>
    </source>
</evidence>
<name>A0A0N1P1T6_9EURO</name>
<dbReference type="InterPro" id="IPR011333">
    <property type="entry name" value="SKP1/BTB/POZ_sf"/>
</dbReference>
<sequence>MPNATGIMANPLDMGTTISRHTTEAPVKVVLLNDGQNSTTHYLPASLLSAKSGFFRGCFRDEGSFIEAVNGEVILHDVDLECFTLFVQWIYTGHVWTAEAVEAFAKDDSDGQYYGSDIQSFAAELWLLGDRLIAEEFQNHCMDILRMASATERLSTFVLKEVQDAVYRTI</sequence>